<dbReference type="InterPro" id="IPR042297">
    <property type="entry name" value="Antirestriction_sf"/>
</dbReference>
<keyword evidence="3" id="KW-1185">Reference proteome</keyword>
<evidence type="ECO:0000313" key="3">
    <source>
        <dbReference type="Proteomes" id="UP001515683"/>
    </source>
</evidence>
<reference evidence="2 3" key="1">
    <citation type="journal article" date="2019" name="bioRxiv">
        <title>Bacteria contribute to plant secondary compound degradation in a generalist herbivore system.</title>
        <authorList>
            <person name="Francoeur C.B."/>
            <person name="Khadempour L."/>
            <person name="Moreira-Soto R.D."/>
            <person name="Gotting K."/>
            <person name="Book A.J."/>
            <person name="Pinto-Tomas A.A."/>
            <person name="Keefover-Ring K."/>
            <person name="Currie C.R."/>
        </authorList>
    </citation>
    <scope>NUCLEOTIDE SEQUENCE [LARGE SCALE GENOMIC DNA]</scope>
    <source>
        <strain evidence="2">Acro-835</strain>
    </source>
</reference>
<sequence length="176" mass="19450">MRMIPLICCSLCVTLRPAEGMAMNTHHLSVVPAVAGAPRAVLVSRAHDRMKFWPELFGGFYAAAESSVYGWMSANCQGYEGGYWEYFSLNGGSGFAVPGFEGKKIVRIRGNQFCGEVSAEAAGILATVFVFDRFIWQTSEKPELEPLFKALCERKVKLMDYAETTKEAGAIFRVLD</sequence>
<name>A0ABX0RFB1_9GAMM</name>
<dbReference type="EMBL" id="VWXF01000011">
    <property type="protein sequence ID" value="NIF24050.1"/>
    <property type="molecule type" value="Genomic_DNA"/>
</dbReference>
<dbReference type="Pfam" id="PF03230">
    <property type="entry name" value="Antirestrict"/>
    <property type="match status" value="1"/>
</dbReference>
<dbReference type="Gene3D" id="3.30.70.3580">
    <property type="entry name" value="Antirestriction protein"/>
    <property type="match status" value="1"/>
</dbReference>
<dbReference type="InterPro" id="IPR004914">
    <property type="entry name" value="Antirestrict"/>
</dbReference>
<dbReference type="Proteomes" id="UP001515683">
    <property type="component" value="Unassembled WGS sequence"/>
</dbReference>
<evidence type="ECO:0000313" key="2">
    <source>
        <dbReference type="EMBL" id="NIF24050.1"/>
    </source>
</evidence>
<proteinExistence type="inferred from homology"/>
<evidence type="ECO:0000256" key="1">
    <source>
        <dbReference type="ARBA" id="ARBA00008618"/>
    </source>
</evidence>
<gene>
    <name evidence="2" type="ORF">F3J40_21000</name>
</gene>
<accession>A0ABX0RFB1</accession>
<organism evidence="2 3">
    <name type="scientific">Candidatus Pantoea multigeneris</name>
    <dbReference type="NCBI Taxonomy" id="2608357"/>
    <lineage>
        <taxon>Bacteria</taxon>
        <taxon>Pseudomonadati</taxon>
        <taxon>Pseudomonadota</taxon>
        <taxon>Gammaproteobacteria</taxon>
        <taxon>Enterobacterales</taxon>
        <taxon>Erwiniaceae</taxon>
        <taxon>Pantoea</taxon>
    </lineage>
</organism>
<comment type="caution">
    <text evidence="2">The sequence shown here is derived from an EMBL/GenBank/DDBJ whole genome shotgun (WGS) entry which is preliminary data.</text>
</comment>
<protein>
    <submittedName>
        <fullName evidence="2">Antirestriction protein</fullName>
    </submittedName>
</protein>
<comment type="similarity">
    <text evidence="1">Belongs to the antirestriction protein family.</text>
</comment>